<gene>
    <name evidence="1" type="ORF">C6Y40_01860</name>
</gene>
<sequence length="80" mass="9074">MADFHIRALELARAGDWDGSHDLVQDYNDEFSCLIHGYLHRVEGDEFNARYWYTRAGTTMPANSLEQELARLESLVGGNG</sequence>
<dbReference type="Proteomes" id="UP000238949">
    <property type="component" value="Unassembled WGS sequence"/>
</dbReference>
<dbReference type="AlphaFoldDB" id="A0A2S9VFL3"/>
<reference evidence="2" key="1">
    <citation type="journal article" date="2020" name="Int. J. Syst. Evol. Microbiol.">
        <title>Alteromonas alba sp. nov., a marine bacterium isolated from the seawater of the West Pacific Ocean.</title>
        <authorList>
            <person name="Sun C."/>
            <person name="Wu Y.-H."/>
            <person name="Xamxidin M."/>
            <person name="Cheng H."/>
            <person name="Xu X.-W."/>
        </authorList>
    </citation>
    <scope>NUCLEOTIDE SEQUENCE [LARGE SCALE GENOMIC DNA]</scope>
    <source>
        <strain evidence="2">190</strain>
    </source>
</reference>
<evidence type="ECO:0000313" key="2">
    <source>
        <dbReference type="Proteomes" id="UP000238949"/>
    </source>
</evidence>
<keyword evidence="2" id="KW-1185">Reference proteome</keyword>
<accession>A0A2S9VFL3</accession>
<evidence type="ECO:0000313" key="1">
    <source>
        <dbReference type="EMBL" id="PRO75258.1"/>
    </source>
</evidence>
<comment type="caution">
    <text evidence="1">The sequence shown here is derived from an EMBL/GenBank/DDBJ whole genome shotgun (WGS) entry which is preliminary data.</text>
</comment>
<dbReference type="OrthoDB" id="370799at2"/>
<protein>
    <submittedName>
        <fullName evidence="1">Uncharacterized protein</fullName>
    </submittedName>
</protein>
<proteinExistence type="predicted"/>
<dbReference type="EMBL" id="PVNP01000013">
    <property type="protein sequence ID" value="PRO75258.1"/>
    <property type="molecule type" value="Genomic_DNA"/>
</dbReference>
<name>A0A2S9VFL3_9ALTE</name>
<organism evidence="1 2">
    <name type="scientific">Alteromonas alba</name>
    <dbReference type="NCBI Taxonomy" id="2079529"/>
    <lineage>
        <taxon>Bacteria</taxon>
        <taxon>Pseudomonadati</taxon>
        <taxon>Pseudomonadota</taxon>
        <taxon>Gammaproteobacteria</taxon>
        <taxon>Alteromonadales</taxon>
        <taxon>Alteromonadaceae</taxon>
        <taxon>Alteromonas/Salinimonas group</taxon>
        <taxon>Alteromonas</taxon>
    </lineage>
</organism>
<dbReference type="RefSeq" id="WP_105933065.1">
    <property type="nucleotide sequence ID" value="NZ_PVNP01000013.1"/>
</dbReference>